<dbReference type="SUPFAM" id="SSF51905">
    <property type="entry name" value="FAD/NAD(P)-binding domain"/>
    <property type="match status" value="1"/>
</dbReference>
<dbReference type="PANTHER" id="PTHR42685">
    <property type="entry name" value="GERANYLGERANYL DIPHOSPHATE REDUCTASE"/>
    <property type="match status" value="1"/>
</dbReference>
<protein>
    <recommendedName>
        <fullName evidence="3">NAD(P)/FAD-dependent oxidoreductase</fullName>
    </recommendedName>
</protein>
<gene>
    <name evidence="1" type="ORF">RJ40_00740</name>
</gene>
<evidence type="ECO:0000313" key="1">
    <source>
        <dbReference type="EMBL" id="QSZ66130.1"/>
    </source>
</evidence>
<evidence type="ECO:0008006" key="3">
    <source>
        <dbReference type="Google" id="ProtNLM"/>
    </source>
</evidence>
<proteinExistence type="predicted"/>
<dbReference type="InterPro" id="IPR036188">
    <property type="entry name" value="FAD/NAD-bd_sf"/>
</dbReference>
<dbReference type="EMBL" id="CP036172">
    <property type="protein sequence ID" value="QSZ66130.1"/>
    <property type="molecule type" value="Genomic_DNA"/>
</dbReference>
<accession>A0A8A3S3A1</accession>
<sequence length="352" mass="38695">MNIAIAGAGIAGGYLAGLLEQRGISPDVYDGRGHASRCTCRSCGWGAPTGIGPYLADVGLDLDDYLIEPMSPMDFDGLVATTPLCTVHKPRLLQDLTKSVRLKRQDLVPEKAEDYDIVVDATGINRALLPPCRSDLTLPTLQHRVIVESRGSERLGAGVYGNRIPGLGYLWIFPLGHDHYHIGIGGIGLLRHDSLLERFYRDASGQFSFTRQCCCHGLVRVASPYYSTPFSVRKTRSDGSPQVIIGVGESIGTVSPFTGEGIVYSLECARLLADSWPDPEDYTGSVLARFAWMKKERETLDYLLSPEGKSGPRLRDRWRFFCNARRSGIGLPMLEAFKRMGSLSQWVEGPDV</sequence>
<evidence type="ECO:0000313" key="2">
    <source>
        <dbReference type="Proteomes" id="UP001042704"/>
    </source>
</evidence>
<name>A0A8A3S3A1_9EURY</name>
<dbReference type="PANTHER" id="PTHR42685:SF21">
    <property type="entry name" value="DEHYDROGENASE (FLAVOPROTEIN)-LIKE PROTEIN"/>
    <property type="match status" value="1"/>
</dbReference>
<dbReference type="RefSeq" id="WP_265581433.1">
    <property type="nucleotide sequence ID" value="NZ_CP036172.1"/>
</dbReference>
<keyword evidence="2" id="KW-1185">Reference proteome</keyword>
<reference evidence="1" key="2">
    <citation type="submission" date="2019-02" db="EMBL/GenBank/DDBJ databases">
        <authorList>
            <person name="Chen S.-C."/>
            <person name="Chien H.-H."/>
            <person name="Lai M.-C."/>
        </authorList>
    </citation>
    <scope>NUCLEOTIDE SEQUENCE</scope>
    <source>
        <strain evidence="1">N2F9704</strain>
    </source>
</reference>
<dbReference type="KEGG" id="maqe:RJ40_00740"/>
<dbReference type="Proteomes" id="UP001042704">
    <property type="component" value="Chromosome"/>
</dbReference>
<reference evidence="1" key="1">
    <citation type="journal article" date="2001" name="Int. J. Syst. Evol. Microbiol.">
        <title>Methanofollis aquaemaris sp. nov., a methanogen isolated from an aquaculture fish pond.</title>
        <authorList>
            <person name="Lai M.C."/>
            <person name="Chen S.C."/>
        </authorList>
    </citation>
    <scope>NUCLEOTIDE SEQUENCE</scope>
    <source>
        <strain evidence="1">N2F9704</strain>
    </source>
</reference>
<dbReference type="GeneID" id="76422834"/>
<organism evidence="1 2">
    <name type="scientific">Methanofollis aquaemaris</name>
    <dbReference type="NCBI Taxonomy" id="126734"/>
    <lineage>
        <taxon>Archaea</taxon>
        <taxon>Methanobacteriati</taxon>
        <taxon>Methanobacteriota</taxon>
        <taxon>Stenosarchaea group</taxon>
        <taxon>Methanomicrobia</taxon>
        <taxon>Methanomicrobiales</taxon>
        <taxon>Methanomicrobiaceae</taxon>
        <taxon>Methanofollis</taxon>
    </lineage>
</organism>
<dbReference type="AlphaFoldDB" id="A0A8A3S3A1"/>
<dbReference type="InterPro" id="IPR050407">
    <property type="entry name" value="Geranylgeranyl_reductase"/>
</dbReference>
<dbReference type="Gene3D" id="3.50.50.60">
    <property type="entry name" value="FAD/NAD(P)-binding domain"/>
    <property type="match status" value="2"/>
</dbReference>